<dbReference type="OrthoDB" id="680421at2"/>
<evidence type="ECO:0000313" key="3">
    <source>
        <dbReference type="Proteomes" id="UP000240978"/>
    </source>
</evidence>
<dbReference type="RefSeq" id="WP_106600137.1">
    <property type="nucleotide sequence ID" value="NZ_PYGK01000001.1"/>
</dbReference>
<dbReference type="CDD" id="cd00038">
    <property type="entry name" value="CAP_ED"/>
    <property type="match status" value="1"/>
</dbReference>
<dbReference type="InterPro" id="IPR018490">
    <property type="entry name" value="cNMP-bd_dom_sf"/>
</dbReference>
<dbReference type="Pfam" id="PF00027">
    <property type="entry name" value="cNMP_binding"/>
    <property type="match status" value="1"/>
</dbReference>
<accession>A0A2P8GNK7</accession>
<name>A0A2P8GNK7_9BACT</name>
<proteinExistence type="predicted"/>
<feature type="domain" description="Cyclic nucleotide-binding" evidence="1">
    <location>
        <begin position="21"/>
        <end position="123"/>
    </location>
</feature>
<dbReference type="EMBL" id="PYGK01000001">
    <property type="protein sequence ID" value="PSL35551.1"/>
    <property type="molecule type" value="Genomic_DNA"/>
</dbReference>
<dbReference type="InterPro" id="IPR000595">
    <property type="entry name" value="cNMP-bd_dom"/>
</dbReference>
<dbReference type="InterPro" id="IPR014710">
    <property type="entry name" value="RmlC-like_jellyroll"/>
</dbReference>
<evidence type="ECO:0000259" key="1">
    <source>
        <dbReference type="PROSITE" id="PS50042"/>
    </source>
</evidence>
<sequence>MNPKKQPAREDLIPLWQMLNSFHPIGKGIELHLLKSIYCSSIPKGKYLLRNGEVSDSLYFIRKGLMRGFIKEENKEITTWFAMENEMVSGIRSFLLQVETVENIQAVEDSELFAISYADLNKIYEKYPSFNITGRKITEFHYTSAENRAYITRLHDAERKYALFQEFYPQLVNRVQLTYVASFLGITIETLSRVRAKTSARKKTP</sequence>
<dbReference type="Proteomes" id="UP000240978">
    <property type="component" value="Unassembled WGS sequence"/>
</dbReference>
<reference evidence="2 3" key="1">
    <citation type="submission" date="2018-03" db="EMBL/GenBank/DDBJ databases">
        <title>Genomic Encyclopedia of Archaeal and Bacterial Type Strains, Phase II (KMG-II): from individual species to whole genera.</title>
        <authorList>
            <person name="Goeker M."/>
        </authorList>
    </citation>
    <scope>NUCLEOTIDE SEQUENCE [LARGE SCALE GENOMIC DNA]</scope>
    <source>
        <strain evidence="2 3">DSM 18107</strain>
    </source>
</reference>
<keyword evidence="3" id="KW-1185">Reference proteome</keyword>
<organism evidence="2 3">
    <name type="scientific">Chitinophaga ginsengisoli</name>
    <dbReference type="NCBI Taxonomy" id="363837"/>
    <lineage>
        <taxon>Bacteria</taxon>
        <taxon>Pseudomonadati</taxon>
        <taxon>Bacteroidota</taxon>
        <taxon>Chitinophagia</taxon>
        <taxon>Chitinophagales</taxon>
        <taxon>Chitinophagaceae</taxon>
        <taxon>Chitinophaga</taxon>
    </lineage>
</organism>
<dbReference type="AlphaFoldDB" id="A0A2P8GNK7"/>
<protein>
    <submittedName>
        <fullName evidence="2">CRP-like cAMP-binding protein</fullName>
    </submittedName>
</protein>
<dbReference type="SUPFAM" id="SSF51206">
    <property type="entry name" value="cAMP-binding domain-like"/>
    <property type="match status" value="1"/>
</dbReference>
<comment type="caution">
    <text evidence="2">The sequence shown here is derived from an EMBL/GenBank/DDBJ whole genome shotgun (WGS) entry which is preliminary data.</text>
</comment>
<gene>
    <name evidence="2" type="ORF">CLV42_101311</name>
</gene>
<dbReference type="Gene3D" id="2.60.120.10">
    <property type="entry name" value="Jelly Rolls"/>
    <property type="match status" value="1"/>
</dbReference>
<dbReference type="PROSITE" id="PS50042">
    <property type="entry name" value="CNMP_BINDING_3"/>
    <property type="match status" value="1"/>
</dbReference>
<evidence type="ECO:0000313" key="2">
    <source>
        <dbReference type="EMBL" id="PSL35551.1"/>
    </source>
</evidence>